<dbReference type="Gene3D" id="3.40.50.1820">
    <property type="entry name" value="alpha/beta hydrolase"/>
    <property type="match status" value="1"/>
</dbReference>
<dbReference type="SUPFAM" id="SSF53474">
    <property type="entry name" value="alpha/beta-Hydrolases"/>
    <property type="match status" value="1"/>
</dbReference>
<dbReference type="GO" id="GO:0004806">
    <property type="term" value="F:triacylglycerol lipase activity"/>
    <property type="evidence" value="ECO:0007669"/>
    <property type="project" value="UniProtKB-EC"/>
</dbReference>
<sequence length="350" mass="38320">MSDNGTTLNHHTTHSGDDAAKLHPNVRTSHAFITAFLRSLRNPTWQPSGANLWEQTKDYYPKALDEFERGVRTKRPTLPVVLIHGTWLNAYNSWSLLAPQLQQAGHKVFAMNYGRDTSAWAGRPKAIHASAPLREGQKEVAEFIDKVLEHTGAPQVDLVGHSQGVAQARLYLCDSGGANPLDPTKNRVRRLIGLGGSNHGTTLSGLATISEKLLGKNGRLKFTQKVLGGAAVDQTIGSEFMKHLNRDGDTIPGVDYLMICSRFDQVVTPWRTQRLEAGPGATVKNVLIQTGNVKDFSDHLAILYSPGVLDLVQEALDPGEPGEYRRSNPHVRAAVIPGLGQISLRRARRS</sequence>
<dbReference type="InterPro" id="IPR002918">
    <property type="entry name" value="Lipase_EstA/Esterase_EstB"/>
</dbReference>
<keyword evidence="2" id="KW-0378">Hydrolase</keyword>
<dbReference type="PANTHER" id="PTHR32015">
    <property type="entry name" value="FASTING INDUCED LIPASE"/>
    <property type="match status" value="1"/>
</dbReference>
<dbReference type="GO" id="GO:0016042">
    <property type="term" value="P:lipid catabolic process"/>
    <property type="evidence" value="ECO:0007669"/>
    <property type="project" value="InterPro"/>
</dbReference>
<dbReference type="PANTHER" id="PTHR32015:SF1">
    <property type="entry name" value="LIPASE"/>
    <property type="match status" value="1"/>
</dbReference>
<protein>
    <submittedName>
        <fullName evidence="2">Triacylglycerol lipase</fullName>
        <ecNumber evidence="2">3.1.1.3</ecNumber>
    </submittedName>
</protein>
<dbReference type="KEGG" id="crd:CRES_1896"/>
<feature type="region of interest" description="Disordered" evidence="1">
    <location>
        <begin position="1"/>
        <end position="22"/>
    </location>
</feature>
<feature type="compositionally biased region" description="Polar residues" evidence="1">
    <location>
        <begin position="1"/>
        <end position="10"/>
    </location>
</feature>
<dbReference type="EC" id="3.1.1.3" evidence="2"/>
<dbReference type="STRING" id="662755.CRES_1896"/>
<dbReference type="OrthoDB" id="8871309at2"/>
<dbReference type="Pfam" id="PF01674">
    <property type="entry name" value="Lipase_2"/>
    <property type="match status" value="1"/>
</dbReference>
<evidence type="ECO:0000313" key="3">
    <source>
        <dbReference type="Proteomes" id="UP000000492"/>
    </source>
</evidence>
<dbReference type="eggNOG" id="COG1075">
    <property type="taxonomic scope" value="Bacteria"/>
</dbReference>
<evidence type="ECO:0000256" key="1">
    <source>
        <dbReference type="SAM" id="MobiDB-lite"/>
    </source>
</evidence>
<dbReference type="AlphaFoldDB" id="F8E2D1"/>
<dbReference type="InterPro" id="IPR029058">
    <property type="entry name" value="AB_hydrolase_fold"/>
</dbReference>
<dbReference type="RefSeq" id="WP_013889233.1">
    <property type="nucleotide sequence ID" value="NC_015673.1"/>
</dbReference>
<dbReference type="HOGENOM" id="CLU_029537_1_1_11"/>
<dbReference type="Proteomes" id="UP000000492">
    <property type="component" value="Chromosome"/>
</dbReference>
<reference evidence="2 3" key="1">
    <citation type="journal article" date="2012" name="BMC Genomics">
        <title>Complete genome sequence, lifestyle, and multi-drug resistance of the human pathogen Corynebacterium resistens DSM 45100 isolated from blood samples of a leukemia patient.</title>
        <authorList>
            <person name="Schroder J."/>
            <person name="Maus I."/>
            <person name="Meyer K."/>
            <person name="Wordemann S."/>
            <person name="Blom J."/>
            <person name="Jaenicke S."/>
            <person name="Schneider J."/>
            <person name="Trost E."/>
            <person name="Tauch A."/>
        </authorList>
    </citation>
    <scope>NUCLEOTIDE SEQUENCE [LARGE SCALE GENOMIC DNA]</scope>
    <source>
        <strain evidence="3">DSM 45100 / JCM 12819 / CCUG 50093 / GTC 2026 / SICGH 158</strain>
    </source>
</reference>
<gene>
    <name evidence="2" type="primary">lip2</name>
    <name evidence="2" type="ordered locus">CRES_1896</name>
</gene>
<proteinExistence type="predicted"/>
<dbReference type="EMBL" id="CP002857">
    <property type="protein sequence ID" value="AEI10249.1"/>
    <property type="molecule type" value="Genomic_DNA"/>
</dbReference>
<accession>F8E2D1</accession>
<evidence type="ECO:0000313" key="2">
    <source>
        <dbReference type="EMBL" id="AEI10249.1"/>
    </source>
</evidence>
<organism evidence="2 3">
    <name type="scientific">Corynebacterium resistens (strain DSM 45100 / JCM 12819 / GTC 2026 / SICGH 158)</name>
    <dbReference type="NCBI Taxonomy" id="662755"/>
    <lineage>
        <taxon>Bacteria</taxon>
        <taxon>Bacillati</taxon>
        <taxon>Actinomycetota</taxon>
        <taxon>Actinomycetes</taxon>
        <taxon>Mycobacteriales</taxon>
        <taxon>Corynebacteriaceae</taxon>
        <taxon>Corynebacterium</taxon>
    </lineage>
</organism>
<keyword evidence="3" id="KW-1185">Reference proteome</keyword>
<name>F8E2D1_CORRG</name>